<protein>
    <submittedName>
        <fullName evidence="2">Uncharacterized protein</fullName>
    </submittedName>
</protein>
<evidence type="ECO:0000256" key="1">
    <source>
        <dbReference type="SAM" id="MobiDB-lite"/>
    </source>
</evidence>
<organism evidence="2 3">
    <name type="scientific">Marasmius crinis-equi</name>
    <dbReference type="NCBI Taxonomy" id="585013"/>
    <lineage>
        <taxon>Eukaryota</taxon>
        <taxon>Fungi</taxon>
        <taxon>Dikarya</taxon>
        <taxon>Basidiomycota</taxon>
        <taxon>Agaricomycotina</taxon>
        <taxon>Agaricomycetes</taxon>
        <taxon>Agaricomycetidae</taxon>
        <taxon>Agaricales</taxon>
        <taxon>Marasmiineae</taxon>
        <taxon>Marasmiaceae</taxon>
        <taxon>Marasmius</taxon>
    </lineage>
</organism>
<feature type="region of interest" description="Disordered" evidence="1">
    <location>
        <begin position="28"/>
        <end position="58"/>
    </location>
</feature>
<feature type="compositionally biased region" description="Acidic residues" evidence="1">
    <location>
        <begin position="31"/>
        <end position="50"/>
    </location>
</feature>
<evidence type="ECO:0000313" key="3">
    <source>
        <dbReference type="Proteomes" id="UP001465976"/>
    </source>
</evidence>
<sequence length="314" mass="34067">MDDYHTFYKEFACTAFTEKECVSWVIKSQDQEDESEDKSEADESEAEEDVNQVVGGNISPHAPAASYSRAATWSPQASTTTNNFDNLLMFPGGSDGPLSWELVGSHSSATYDALGTAAGLGAANVDDLLSPNALFETGQFENEPVQFNSGYPFDLDLSGYGVMNAGGTNIGTSRNETDGSPMSSVGMNEWMYKGVDEWTNMGMNKNGSDLVGRNASSVAYPNSGSLSLETVIEGILYNQPDPEVVQWRIMRFPDPNDTSPTSSDIIQFSRKLKECSGDDRISSEVSKFKKGRLEQGNADSVICKPSKGNISRKK</sequence>
<proteinExistence type="predicted"/>
<dbReference type="Proteomes" id="UP001465976">
    <property type="component" value="Unassembled WGS sequence"/>
</dbReference>
<name>A0ABR3EY29_9AGAR</name>
<reference evidence="2 3" key="1">
    <citation type="submission" date="2024-02" db="EMBL/GenBank/DDBJ databases">
        <title>A draft genome for the cacao thread blight pathogen Marasmius crinis-equi.</title>
        <authorList>
            <person name="Cohen S.P."/>
            <person name="Baruah I.K."/>
            <person name="Amoako-Attah I."/>
            <person name="Bukari Y."/>
            <person name="Meinhardt L.W."/>
            <person name="Bailey B.A."/>
        </authorList>
    </citation>
    <scope>NUCLEOTIDE SEQUENCE [LARGE SCALE GENOMIC DNA]</scope>
    <source>
        <strain evidence="2 3">GH-76</strain>
    </source>
</reference>
<keyword evidence="3" id="KW-1185">Reference proteome</keyword>
<gene>
    <name evidence="2" type="ORF">V5O48_014152</name>
</gene>
<dbReference type="EMBL" id="JBAHYK010001479">
    <property type="protein sequence ID" value="KAL0567840.1"/>
    <property type="molecule type" value="Genomic_DNA"/>
</dbReference>
<comment type="caution">
    <text evidence="2">The sequence shown here is derived from an EMBL/GenBank/DDBJ whole genome shotgun (WGS) entry which is preliminary data.</text>
</comment>
<accession>A0ABR3EY29</accession>
<evidence type="ECO:0000313" key="2">
    <source>
        <dbReference type="EMBL" id="KAL0567840.1"/>
    </source>
</evidence>